<dbReference type="Proteomes" id="UP000033115">
    <property type="component" value="Chromosome"/>
</dbReference>
<dbReference type="EMBL" id="CP009933">
    <property type="protein sequence ID" value="AKA70851.1"/>
    <property type="molecule type" value="Genomic_DNA"/>
</dbReference>
<accession>A0A0E3GRS9</accession>
<name>A0A0E3GRS9_CLOSL</name>
<organism evidence="1 2">
    <name type="scientific">Clostridium scatologenes</name>
    <dbReference type="NCBI Taxonomy" id="1548"/>
    <lineage>
        <taxon>Bacteria</taxon>
        <taxon>Bacillati</taxon>
        <taxon>Bacillota</taxon>
        <taxon>Clostridia</taxon>
        <taxon>Eubacteriales</taxon>
        <taxon>Clostridiaceae</taxon>
        <taxon>Clostridium</taxon>
    </lineage>
</organism>
<evidence type="ECO:0000313" key="2">
    <source>
        <dbReference type="Proteomes" id="UP000033115"/>
    </source>
</evidence>
<dbReference type="RefSeq" id="WP_029159039.1">
    <property type="nucleotide sequence ID" value="NZ_CP009933.1"/>
</dbReference>
<evidence type="ECO:0000313" key="1">
    <source>
        <dbReference type="EMBL" id="AKA70851.1"/>
    </source>
</evidence>
<dbReference type="KEGG" id="csq:CSCA_3726"/>
<reference evidence="1 2" key="1">
    <citation type="journal article" date="2015" name="J. Biotechnol.">
        <title>Complete genome sequence of a malodorant-producing acetogen, Clostridium scatologenes ATCC 25775(T).</title>
        <authorList>
            <person name="Zhu Z."/>
            <person name="Guo T."/>
            <person name="Zheng H."/>
            <person name="Song T."/>
            <person name="Ouyang P."/>
            <person name="Xie J."/>
        </authorList>
    </citation>
    <scope>NUCLEOTIDE SEQUENCE [LARGE SCALE GENOMIC DNA]</scope>
    <source>
        <strain evidence="1 2">ATCC 25775</strain>
    </source>
</reference>
<protein>
    <submittedName>
        <fullName evidence="1">Uncharacterized protein</fullName>
    </submittedName>
</protein>
<gene>
    <name evidence="1" type="ORF">CSCA_3726</name>
</gene>
<keyword evidence="2" id="KW-1185">Reference proteome</keyword>
<sequence>MEFYNGITESAAALSNSEKNEYDDEYILKCLMQGITREDLAVKLNHKNYRTLDMYMRRRGYFWDSEKQIYTKKTNSNTNIDYESPSFSKTEKIISLFNAGLEPLEIAKKSGMADHRAMATYMKSKGYVWSPEKHNYILLKGKLSSEEYIDFKETLEDCDRDNHSTEVENLPPNELDKLETLLPMLEMINKNKEKLAELLCTNSTLPRYSVGGITITKSLCMSHSLSQLVKEFSKEKNISQREIFEIAVIEFLKKYGYENEINALFLS</sequence>
<proteinExistence type="predicted"/>
<dbReference type="AlphaFoldDB" id="A0A0E3GRS9"/>
<dbReference type="HOGENOM" id="CLU_1064466_0_0_9"/>